<gene>
    <name evidence="2" type="ORF">ACFSXZ_00460</name>
</gene>
<protein>
    <submittedName>
        <fullName evidence="2">Replication-relaxation family protein</fullName>
    </submittedName>
</protein>
<dbReference type="RefSeq" id="WP_378260017.1">
    <property type="nucleotide sequence ID" value="NZ_JBHUKR010000002.1"/>
</dbReference>
<dbReference type="EMBL" id="JBHUKR010000002">
    <property type="protein sequence ID" value="MFD2414800.1"/>
    <property type="molecule type" value="Genomic_DNA"/>
</dbReference>
<comment type="caution">
    <text evidence="2">The sequence shown here is derived from an EMBL/GenBank/DDBJ whole genome shotgun (WGS) entry which is preliminary data.</text>
</comment>
<keyword evidence="3" id="KW-1185">Reference proteome</keyword>
<proteinExistence type="predicted"/>
<feature type="region of interest" description="Disordered" evidence="1">
    <location>
        <begin position="1"/>
        <end position="20"/>
    </location>
</feature>
<reference evidence="3" key="1">
    <citation type="journal article" date="2019" name="Int. J. Syst. Evol. Microbiol.">
        <title>The Global Catalogue of Microorganisms (GCM) 10K type strain sequencing project: providing services to taxonomists for standard genome sequencing and annotation.</title>
        <authorList>
            <consortium name="The Broad Institute Genomics Platform"/>
            <consortium name="The Broad Institute Genome Sequencing Center for Infectious Disease"/>
            <person name="Wu L."/>
            <person name="Ma J."/>
        </authorList>
    </citation>
    <scope>NUCLEOTIDE SEQUENCE [LARGE SCALE GENOMIC DNA]</scope>
    <source>
        <strain evidence="3">CGMCC 4.7645</strain>
    </source>
</reference>
<evidence type="ECO:0000313" key="3">
    <source>
        <dbReference type="Proteomes" id="UP001597417"/>
    </source>
</evidence>
<name>A0ABW5FJP3_9PSEU</name>
<feature type="region of interest" description="Disordered" evidence="1">
    <location>
        <begin position="325"/>
        <end position="345"/>
    </location>
</feature>
<evidence type="ECO:0000313" key="2">
    <source>
        <dbReference type="EMBL" id="MFD2414800.1"/>
    </source>
</evidence>
<dbReference type="Proteomes" id="UP001597417">
    <property type="component" value="Unassembled WGS sequence"/>
</dbReference>
<dbReference type="InterPro" id="IPR025855">
    <property type="entry name" value="Replic_Relax"/>
</dbReference>
<organism evidence="2 3">
    <name type="scientific">Amycolatopsis pigmentata</name>
    <dbReference type="NCBI Taxonomy" id="450801"/>
    <lineage>
        <taxon>Bacteria</taxon>
        <taxon>Bacillati</taxon>
        <taxon>Actinomycetota</taxon>
        <taxon>Actinomycetes</taxon>
        <taxon>Pseudonocardiales</taxon>
        <taxon>Pseudonocardiaceae</taxon>
        <taxon>Amycolatopsis</taxon>
    </lineage>
</organism>
<sequence>MASIPAPQRALRGHRAQRPMPRVRNSAEHHAWLAQHLTPRDRWLVRMIFEHKVFTTHQIIDLCFPSRRAANLRLHNLHQWGVLHRFQPHRDSGSHPMHYVLDTAGATLLAHEHGLEPAALRYSRDREIGRAYSLQLAHTVGCNSLFTTLVRHARCAGATGELTAWWSAARCGRHWGDIITPDGYGRWRQAGRELEWFLEFDFGTEQLSRLANKLTRYEQLATTTGITTPILIWLPTLEREATVRRTLADTLRALDHPDRVPVATTSAPASADPLDMTQPRWLGVGDTGTGGRVALADLPALWPGLMPPAAHAPDTRGLGLPVEKRVDLAPPHPMPPPQPAYRGLR</sequence>
<feature type="compositionally biased region" description="Pro residues" evidence="1">
    <location>
        <begin position="330"/>
        <end position="339"/>
    </location>
</feature>
<accession>A0ABW5FJP3</accession>
<evidence type="ECO:0000256" key="1">
    <source>
        <dbReference type="SAM" id="MobiDB-lite"/>
    </source>
</evidence>
<dbReference type="Pfam" id="PF13814">
    <property type="entry name" value="Replic_Relax"/>
    <property type="match status" value="1"/>
</dbReference>